<dbReference type="Proteomes" id="UP001500523">
    <property type="component" value="Unassembled WGS sequence"/>
</dbReference>
<sequence length="98" mass="10807">MTPDVTRDKARLKCVQGLKAFADTFCLQPEAGDLFFADLKARGVDEVIVTGVAADLCVRWAVEELMARGFHVIVPRVMARQIDALAVDEWAGRNVMLS</sequence>
<gene>
    <name evidence="2" type="ORF">GCM10022268_18230</name>
</gene>
<evidence type="ECO:0000313" key="3">
    <source>
        <dbReference type="Proteomes" id="UP001500523"/>
    </source>
</evidence>
<comment type="caution">
    <text evidence="2">The sequence shown here is derived from an EMBL/GenBank/DDBJ whole genome shotgun (WGS) entry which is preliminary data.</text>
</comment>
<dbReference type="EMBL" id="BAABBF010000003">
    <property type="protein sequence ID" value="GAA3709285.1"/>
    <property type="molecule type" value="Genomic_DNA"/>
</dbReference>
<proteinExistence type="predicted"/>
<feature type="domain" description="Isochorismatase-like" evidence="1">
    <location>
        <begin position="39"/>
        <end position="75"/>
    </location>
</feature>
<dbReference type="InterPro" id="IPR036380">
    <property type="entry name" value="Isochorismatase-like_sf"/>
</dbReference>
<name>A0ABP7DX90_9SPHN</name>
<dbReference type="InterPro" id="IPR000868">
    <property type="entry name" value="Isochorismatase-like_dom"/>
</dbReference>
<dbReference type="Pfam" id="PF00857">
    <property type="entry name" value="Isochorismatase"/>
    <property type="match status" value="1"/>
</dbReference>
<evidence type="ECO:0000259" key="1">
    <source>
        <dbReference type="Pfam" id="PF00857"/>
    </source>
</evidence>
<evidence type="ECO:0000313" key="2">
    <source>
        <dbReference type="EMBL" id="GAA3709285.1"/>
    </source>
</evidence>
<organism evidence="2 3">
    <name type="scientific">Sphingomonas cynarae</name>
    <dbReference type="NCBI Taxonomy" id="930197"/>
    <lineage>
        <taxon>Bacteria</taxon>
        <taxon>Pseudomonadati</taxon>
        <taxon>Pseudomonadota</taxon>
        <taxon>Alphaproteobacteria</taxon>
        <taxon>Sphingomonadales</taxon>
        <taxon>Sphingomonadaceae</taxon>
        <taxon>Sphingomonas</taxon>
    </lineage>
</organism>
<accession>A0ABP7DX90</accession>
<keyword evidence="3" id="KW-1185">Reference proteome</keyword>
<dbReference type="SUPFAM" id="SSF52499">
    <property type="entry name" value="Isochorismatase-like hydrolases"/>
    <property type="match status" value="1"/>
</dbReference>
<reference evidence="3" key="1">
    <citation type="journal article" date="2019" name="Int. J. Syst. Evol. Microbiol.">
        <title>The Global Catalogue of Microorganisms (GCM) 10K type strain sequencing project: providing services to taxonomists for standard genome sequencing and annotation.</title>
        <authorList>
            <consortium name="The Broad Institute Genomics Platform"/>
            <consortium name="The Broad Institute Genome Sequencing Center for Infectious Disease"/>
            <person name="Wu L."/>
            <person name="Ma J."/>
        </authorList>
    </citation>
    <scope>NUCLEOTIDE SEQUENCE [LARGE SCALE GENOMIC DNA]</scope>
    <source>
        <strain evidence="3">JCM 17498</strain>
    </source>
</reference>
<dbReference type="Gene3D" id="3.40.50.850">
    <property type="entry name" value="Isochorismatase-like"/>
    <property type="match status" value="1"/>
</dbReference>
<dbReference type="RefSeq" id="WP_344693052.1">
    <property type="nucleotide sequence ID" value="NZ_BAABBF010000003.1"/>
</dbReference>
<protein>
    <recommendedName>
        <fullName evidence="1">Isochorismatase-like domain-containing protein</fullName>
    </recommendedName>
</protein>